<feature type="domain" description="DUF3048" evidence="3">
    <location>
        <begin position="57"/>
        <end position="192"/>
    </location>
</feature>
<gene>
    <name evidence="5" type="ORF">JCM9140_3709</name>
</gene>
<dbReference type="Proteomes" id="UP000018890">
    <property type="component" value="Unassembled WGS sequence"/>
</dbReference>
<evidence type="ECO:0000259" key="4">
    <source>
        <dbReference type="Pfam" id="PF17479"/>
    </source>
</evidence>
<dbReference type="PROSITE" id="PS51257">
    <property type="entry name" value="PROKAR_LIPOPROTEIN"/>
    <property type="match status" value="1"/>
</dbReference>
<dbReference type="STRING" id="1236970.JCM9140_3709"/>
<name>W4Q6D4_9BACI</name>
<accession>W4Q6D4</accession>
<dbReference type="InterPro" id="IPR035328">
    <property type="entry name" value="DUF3048_C"/>
</dbReference>
<evidence type="ECO:0000313" key="6">
    <source>
        <dbReference type="Proteomes" id="UP000018890"/>
    </source>
</evidence>
<dbReference type="AlphaFoldDB" id="W4Q6D4"/>
<dbReference type="Gene3D" id="3.50.90.10">
    <property type="entry name" value="YerB-like"/>
    <property type="match status" value="1"/>
</dbReference>
<dbReference type="SUPFAM" id="SSF159774">
    <property type="entry name" value="YerB-like"/>
    <property type="match status" value="1"/>
</dbReference>
<reference evidence="5" key="1">
    <citation type="journal article" date="2014" name="Genome Announc.">
        <title>Draft Genome Sequences of Three Alkaliphilic Bacillus Strains, Bacillus wakoensis JCM 9140T, Bacillus akibai JCM 9157T, and Bacillus hemicellulosilyticus JCM 9152T.</title>
        <authorList>
            <person name="Yuki M."/>
            <person name="Oshima K."/>
            <person name="Suda W."/>
            <person name="Oshida Y."/>
            <person name="Kitamura K."/>
            <person name="Iida T."/>
            <person name="Hattori M."/>
            <person name="Ohkuma M."/>
        </authorList>
    </citation>
    <scope>NUCLEOTIDE SEQUENCE [LARGE SCALE GENOMIC DNA]</scope>
    <source>
        <strain evidence="5">JCM 9140</strain>
    </source>
</reference>
<feature type="compositionally biased region" description="Acidic residues" evidence="1">
    <location>
        <begin position="33"/>
        <end position="48"/>
    </location>
</feature>
<dbReference type="InterPro" id="IPR023158">
    <property type="entry name" value="YerB-like_sf"/>
</dbReference>
<evidence type="ECO:0000259" key="3">
    <source>
        <dbReference type="Pfam" id="PF11258"/>
    </source>
</evidence>
<dbReference type="InterPro" id="IPR021416">
    <property type="entry name" value="DUF3048_N"/>
</dbReference>
<dbReference type="Pfam" id="PF17479">
    <property type="entry name" value="DUF3048_C"/>
    <property type="match status" value="1"/>
</dbReference>
<dbReference type="Pfam" id="PF11258">
    <property type="entry name" value="DUF3048"/>
    <property type="match status" value="1"/>
</dbReference>
<evidence type="ECO:0000256" key="1">
    <source>
        <dbReference type="SAM" id="MobiDB-lite"/>
    </source>
</evidence>
<keyword evidence="6" id="KW-1185">Reference proteome</keyword>
<feature type="chain" id="PRO_5039197527" description="Lipoprotein YerB" evidence="2">
    <location>
        <begin position="23"/>
        <end position="353"/>
    </location>
</feature>
<dbReference type="EMBL" id="BAUT01000055">
    <property type="protein sequence ID" value="GAE27557.1"/>
    <property type="molecule type" value="Genomic_DNA"/>
</dbReference>
<evidence type="ECO:0000256" key="2">
    <source>
        <dbReference type="SAM" id="SignalP"/>
    </source>
</evidence>
<evidence type="ECO:0008006" key="7">
    <source>
        <dbReference type="Google" id="ProtNLM"/>
    </source>
</evidence>
<feature type="domain" description="DUF3048" evidence="4">
    <location>
        <begin position="226"/>
        <end position="333"/>
    </location>
</feature>
<feature type="signal peptide" evidence="2">
    <location>
        <begin position="1"/>
        <end position="22"/>
    </location>
</feature>
<proteinExistence type="predicted"/>
<evidence type="ECO:0000313" key="5">
    <source>
        <dbReference type="EMBL" id="GAE27557.1"/>
    </source>
</evidence>
<sequence>MMKRKISASLMVAFLLAVTAGCSDNNEQVIETDDTELTEEVEEKEEEVSPPSYTYPLSGMETEEESNHRIVSVLINNDPAARPQSGLSQADLVYEILAEGTITRLVALYQSQFPERIGPVRSAREYHVNLVKGFNGMLVAHGYSPAAQKLLQAGQVDNINGMAYDGTLFQRSTERKAPHNSYTTYKDIVDGFVDEKGYDITGEVPTLAFYEHEDIHIVGNEAKKFEVNYLGNNLIQYVYDDSTGFYNRFNNNQQTVEDVTSEPIQLSNILVVETEHTVLDNQGRRAIDLTSGGKAVLFQSGIMNEVEWESRNGQIIPVLDGEPVKLKPGSTWINVVPTSPGLEDALTIEETVS</sequence>
<keyword evidence="2" id="KW-0732">Signal</keyword>
<organism evidence="5 6">
    <name type="scientific">Halalkalibacter wakoensis JCM 9140</name>
    <dbReference type="NCBI Taxonomy" id="1236970"/>
    <lineage>
        <taxon>Bacteria</taxon>
        <taxon>Bacillati</taxon>
        <taxon>Bacillota</taxon>
        <taxon>Bacilli</taxon>
        <taxon>Bacillales</taxon>
        <taxon>Bacillaceae</taxon>
        <taxon>Halalkalibacter</taxon>
    </lineage>
</organism>
<protein>
    <recommendedName>
        <fullName evidence="7">Lipoprotein YerB</fullName>
    </recommendedName>
</protein>
<comment type="caution">
    <text evidence="5">The sequence shown here is derived from an EMBL/GenBank/DDBJ whole genome shotgun (WGS) entry which is preliminary data.</text>
</comment>
<feature type="region of interest" description="Disordered" evidence="1">
    <location>
        <begin position="33"/>
        <end position="56"/>
    </location>
</feature>